<comment type="caution">
    <text evidence="2">The sequence shown here is derived from an EMBL/GenBank/DDBJ whole genome shotgun (WGS) entry which is preliminary data.</text>
</comment>
<accession>A0A9Q1KKM0</accession>
<feature type="transmembrane region" description="Helical" evidence="1">
    <location>
        <begin position="143"/>
        <end position="163"/>
    </location>
</feature>
<dbReference type="PANTHER" id="PTHR36743">
    <property type="entry name" value="OS04G0495300 PROTEIN"/>
    <property type="match status" value="1"/>
</dbReference>
<keyword evidence="1" id="KW-1133">Transmembrane helix</keyword>
<proteinExistence type="predicted"/>
<keyword evidence="1" id="KW-0472">Membrane</keyword>
<evidence type="ECO:0000313" key="3">
    <source>
        <dbReference type="Proteomes" id="UP001153076"/>
    </source>
</evidence>
<keyword evidence="1" id="KW-0812">Transmembrane</keyword>
<keyword evidence="3" id="KW-1185">Reference proteome</keyword>
<sequence>MGLSPSKRACRTFETSTTFATACDGVFDGVVGLTQGRFAGIFPYQLSDAAQRLHDRLRSLSFPLIKRWVPTPPSQAQVDRAYRSSVQPSESETLDRHQFRHFAVALFTDAVVSAAVKETAVMLPLCAAEIAGVGMVTRARKDLIGGLIAAYAITAASSIYLSLEQLVSLSWGMENF</sequence>
<evidence type="ECO:0000313" key="2">
    <source>
        <dbReference type="EMBL" id="KAJ8445249.1"/>
    </source>
</evidence>
<dbReference type="PANTHER" id="PTHR36743:SF1">
    <property type="entry name" value="OS04G0495300 PROTEIN"/>
    <property type="match status" value="1"/>
</dbReference>
<evidence type="ECO:0000256" key="1">
    <source>
        <dbReference type="SAM" id="Phobius"/>
    </source>
</evidence>
<gene>
    <name evidence="2" type="ORF">Cgig2_024455</name>
</gene>
<name>A0A9Q1KKM0_9CARY</name>
<dbReference type="Proteomes" id="UP001153076">
    <property type="component" value="Unassembled WGS sequence"/>
</dbReference>
<organism evidence="2 3">
    <name type="scientific">Carnegiea gigantea</name>
    <dbReference type="NCBI Taxonomy" id="171969"/>
    <lineage>
        <taxon>Eukaryota</taxon>
        <taxon>Viridiplantae</taxon>
        <taxon>Streptophyta</taxon>
        <taxon>Embryophyta</taxon>
        <taxon>Tracheophyta</taxon>
        <taxon>Spermatophyta</taxon>
        <taxon>Magnoliopsida</taxon>
        <taxon>eudicotyledons</taxon>
        <taxon>Gunneridae</taxon>
        <taxon>Pentapetalae</taxon>
        <taxon>Caryophyllales</taxon>
        <taxon>Cactineae</taxon>
        <taxon>Cactaceae</taxon>
        <taxon>Cactoideae</taxon>
        <taxon>Echinocereeae</taxon>
        <taxon>Carnegiea</taxon>
    </lineage>
</organism>
<reference evidence="2" key="1">
    <citation type="submission" date="2022-04" db="EMBL/GenBank/DDBJ databases">
        <title>Carnegiea gigantea Genome sequencing and assembly v2.</title>
        <authorList>
            <person name="Copetti D."/>
            <person name="Sanderson M.J."/>
            <person name="Burquez A."/>
            <person name="Wojciechowski M.F."/>
        </authorList>
    </citation>
    <scope>NUCLEOTIDE SEQUENCE</scope>
    <source>
        <strain evidence="2">SGP5-SGP5p</strain>
        <tissue evidence="2">Aerial part</tissue>
    </source>
</reference>
<dbReference type="EMBL" id="JAKOGI010000079">
    <property type="protein sequence ID" value="KAJ8445249.1"/>
    <property type="molecule type" value="Genomic_DNA"/>
</dbReference>
<protein>
    <submittedName>
        <fullName evidence="2">Uncharacterized protein</fullName>
    </submittedName>
</protein>
<dbReference type="OrthoDB" id="1885878at2759"/>
<dbReference type="AlphaFoldDB" id="A0A9Q1KKM0"/>